<protein>
    <submittedName>
        <fullName evidence="1">Membrane protein</fullName>
    </submittedName>
</protein>
<keyword evidence="2" id="KW-1185">Reference proteome</keyword>
<gene>
    <name evidence="1" type="ORF">AAU01_08760</name>
</gene>
<accession>A0A4Y3NGG0</accession>
<dbReference type="GeneID" id="97300715"/>
<dbReference type="Proteomes" id="UP000317715">
    <property type="component" value="Unassembled WGS sequence"/>
</dbReference>
<dbReference type="EMBL" id="BJMD01000004">
    <property type="protein sequence ID" value="GEB18121.1"/>
    <property type="molecule type" value="Genomic_DNA"/>
</dbReference>
<dbReference type="Pfam" id="PF11452">
    <property type="entry name" value="DUF3000"/>
    <property type="match status" value="1"/>
</dbReference>
<reference evidence="1 2" key="1">
    <citation type="submission" date="2019-06" db="EMBL/GenBank/DDBJ databases">
        <title>Whole genome shotgun sequence of Paenarthrobacter aurescens NBRC 12136.</title>
        <authorList>
            <person name="Hosoyama A."/>
            <person name="Uohara A."/>
            <person name="Ohji S."/>
            <person name="Ichikawa N."/>
        </authorList>
    </citation>
    <scope>NUCLEOTIDE SEQUENCE [LARGE SCALE GENOMIC DNA]</scope>
    <source>
        <strain evidence="1 2">NBRC 12136</strain>
    </source>
</reference>
<proteinExistence type="predicted"/>
<sequence>MVNALAQVPSEFLFALGSLRKAQCRSELRLEEIPAPARLAPYAVALGAEVFSPTAATRQVPVHGPAAKAFAATQGGSTSSEEDDELATGRFILLYDPDGSAVWEGEFRIVTYIRAQMDAEMGNDSMLGSVAWTWLVDALENHAAPYRAAGGTATRILSESFGTLAERPDTIDIELRASWTPASQDVQAHLEAWSDMVCTFAGLPPLPPGVTGLPNRRLN</sequence>
<organism evidence="1 2">
    <name type="scientific">Paenarthrobacter aurescens</name>
    <name type="common">Arthrobacter aurescens</name>
    <dbReference type="NCBI Taxonomy" id="43663"/>
    <lineage>
        <taxon>Bacteria</taxon>
        <taxon>Bacillati</taxon>
        <taxon>Actinomycetota</taxon>
        <taxon>Actinomycetes</taxon>
        <taxon>Micrococcales</taxon>
        <taxon>Micrococcaceae</taxon>
        <taxon>Paenarthrobacter</taxon>
    </lineage>
</organism>
<dbReference type="AlphaFoldDB" id="A0A4Y3NGG0"/>
<dbReference type="OrthoDB" id="3210980at2"/>
<name>A0A4Y3NGG0_PAEAU</name>
<evidence type="ECO:0000313" key="2">
    <source>
        <dbReference type="Proteomes" id="UP000317715"/>
    </source>
</evidence>
<dbReference type="RefSeq" id="WP_141282005.1">
    <property type="nucleotide sequence ID" value="NZ_BAAAWK010000001.1"/>
</dbReference>
<comment type="caution">
    <text evidence="1">The sequence shown here is derived from an EMBL/GenBank/DDBJ whole genome shotgun (WGS) entry which is preliminary data.</text>
</comment>
<dbReference type="InterPro" id="IPR021555">
    <property type="entry name" value="DUF3000"/>
</dbReference>
<evidence type="ECO:0000313" key="1">
    <source>
        <dbReference type="EMBL" id="GEB18121.1"/>
    </source>
</evidence>